<evidence type="ECO:0008006" key="3">
    <source>
        <dbReference type="Google" id="ProtNLM"/>
    </source>
</evidence>
<reference evidence="1 2" key="1">
    <citation type="submission" date="2013-02" db="EMBL/GenBank/DDBJ databases">
        <title>The Genome Sequence of Enterococcus pallens BAA-351.</title>
        <authorList>
            <consortium name="The Broad Institute Genome Sequencing Platform"/>
            <consortium name="The Broad Institute Genome Sequencing Center for Infectious Disease"/>
            <person name="Earl A.M."/>
            <person name="Gilmore M.S."/>
            <person name="Lebreton F."/>
            <person name="Walker B."/>
            <person name="Young S.K."/>
            <person name="Zeng Q."/>
            <person name="Gargeya S."/>
            <person name="Fitzgerald M."/>
            <person name="Haas B."/>
            <person name="Abouelleil A."/>
            <person name="Alvarado L."/>
            <person name="Arachchi H.M."/>
            <person name="Berlin A.M."/>
            <person name="Chapman S.B."/>
            <person name="Dewar J."/>
            <person name="Goldberg J."/>
            <person name="Griggs A."/>
            <person name="Gujja S."/>
            <person name="Hansen M."/>
            <person name="Howarth C."/>
            <person name="Imamovic A."/>
            <person name="Larimer J."/>
            <person name="McCowan C."/>
            <person name="Murphy C."/>
            <person name="Neiman D."/>
            <person name="Pearson M."/>
            <person name="Priest M."/>
            <person name="Roberts A."/>
            <person name="Saif S."/>
            <person name="Shea T."/>
            <person name="Sisk P."/>
            <person name="Sykes S."/>
            <person name="Wortman J."/>
            <person name="Nusbaum C."/>
            <person name="Birren B."/>
        </authorList>
    </citation>
    <scope>NUCLEOTIDE SEQUENCE [LARGE SCALE GENOMIC DNA]</scope>
    <source>
        <strain evidence="1 2">ATCC BAA-351</strain>
    </source>
</reference>
<protein>
    <recommendedName>
        <fullName evidence="3">YdhG-like domain-containing protein</fullName>
    </recommendedName>
</protein>
<dbReference type="OrthoDB" id="1121290at2"/>
<keyword evidence="2" id="KW-1185">Reference proteome</keyword>
<dbReference type="RefSeq" id="WP_010757608.1">
    <property type="nucleotide sequence ID" value="NZ_ASWD01000001.1"/>
</dbReference>
<proteinExistence type="predicted"/>
<dbReference type="Pfam" id="PF12663">
    <property type="entry name" value="DUF3788"/>
    <property type="match status" value="1"/>
</dbReference>
<dbReference type="EMBL" id="AJAQ01000016">
    <property type="protein sequence ID" value="EOH93922.1"/>
    <property type="molecule type" value="Genomic_DNA"/>
</dbReference>
<accession>R2QC09</accession>
<organism evidence="1 2">
    <name type="scientific">Enterococcus pallens ATCC BAA-351</name>
    <dbReference type="NCBI Taxonomy" id="1158607"/>
    <lineage>
        <taxon>Bacteria</taxon>
        <taxon>Bacillati</taxon>
        <taxon>Bacillota</taxon>
        <taxon>Bacilli</taxon>
        <taxon>Lactobacillales</taxon>
        <taxon>Enterococcaceae</taxon>
        <taxon>Enterococcus</taxon>
    </lineage>
</organism>
<dbReference type="AlphaFoldDB" id="R2QC09"/>
<sequence>MPYATMLPPVLKEAQLFWDQVIQFVEQTCGAVQGEWKFYTKVAGWTYGIKYKKRTIFYLFPNEAQLQATFVFGAKAVAAAKQIFRLT</sequence>
<dbReference type="Proteomes" id="UP000013782">
    <property type="component" value="Unassembled WGS sequence"/>
</dbReference>
<evidence type="ECO:0000313" key="2">
    <source>
        <dbReference type="Proteomes" id="UP000013782"/>
    </source>
</evidence>
<dbReference type="InterPro" id="IPR024265">
    <property type="entry name" value="DUF3788"/>
</dbReference>
<name>R2QC09_9ENTE</name>
<dbReference type="PATRIC" id="fig|1158607.3.peg.2604"/>
<comment type="caution">
    <text evidence="1">The sequence shown here is derived from an EMBL/GenBank/DDBJ whole genome shotgun (WGS) entry which is preliminary data.</text>
</comment>
<gene>
    <name evidence="1" type="ORF">UAU_02618</name>
</gene>
<evidence type="ECO:0000313" key="1">
    <source>
        <dbReference type="EMBL" id="EOH93922.1"/>
    </source>
</evidence>
<dbReference type="HOGENOM" id="CLU_2478565_0_0_9"/>